<evidence type="ECO:0000313" key="5">
    <source>
        <dbReference type="Proteomes" id="UP000229506"/>
    </source>
</evidence>
<dbReference type="InterPro" id="IPR003812">
    <property type="entry name" value="Fido"/>
</dbReference>
<dbReference type="InterPro" id="IPR036597">
    <property type="entry name" value="Fido-like_dom_sf"/>
</dbReference>
<gene>
    <name evidence="4" type="ORF">COY12_00195</name>
</gene>
<name>A0A2M7UB16_9BACT</name>
<dbReference type="InterPro" id="IPR036390">
    <property type="entry name" value="WH_DNA-bd_sf"/>
</dbReference>
<evidence type="ECO:0000256" key="2">
    <source>
        <dbReference type="PIRSR" id="PIRSR640198-3"/>
    </source>
</evidence>
<dbReference type="SUPFAM" id="SSF46785">
    <property type="entry name" value="Winged helix' DNA-binding domain"/>
    <property type="match status" value="1"/>
</dbReference>
<dbReference type="AlphaFoldDB" id="A0A2M7UB16"/>
<dbReference type="PANTHER" id="PTHR13504">
    <property type="entry name" value="FIDO DOMAIN-CONTAINING PROTEIN DDB_G0283145"/>
    <property type="match status" value="1"/>
</dbReference>
<reference evidence="5" key="1">
    <citation type="submission" date="2017-09" db="EMBL/GenBank/DDBJ databases">
        <title>Depth-based differentiation of microbial function through sediment-hosted aquifers and enrichment of novel symbionts in the deep terrestrial subsurface.</title>
        <authorList>
            <person name="Probst A.J."/>
            <person name="Ladd B."/>
            <person name="Jarett J.K."/>
            <person name="Geller-Mcgrath D.E."/>
            <person name="Sieber C.M.K."/>
            <person name="Emerson J.B."/>
            <person name="Anantharaman K."/>
            <person name="Thomas B.C."/>
            <person name="Malmstrom R."/>
            <person name="Stieglmeier M."/>
            <person name="Klingl A."/>
            <person name="Woyke T."/>
            <person name="Ryan C.M."/>
            <person name="Banfield J.F."/>
        </authorList>
    </citation>
    <scope>NUCLEOTIDE SEQUENCE [LARGE SCALE GENOMIC DNA]</scope>
</reference>
<feature type="domain" description="Fido" evidence="3">
    <location>
        <begin position="205"/>
        <end position="338"/>
    </location>
</feature>
<evidence type="ECO:0000313" key="4">
    <source>
        <dbReference type="EMBL" id="PIZ68411.1"/>
    </source>
</evidence>
<dbReference type="InterPro" id="IPR040198">
    <property type="entry name" value="Fido_containing"/>
</dbReference>
<dbReference type="Proteomes" id="UP000229506">
    <property type="component" value="Unassembled WGS sequence"/>
</dbReference>
<dbReference type="GO" id="GO:0005524">
    <property type="term" value="F:ATP binding"/>
    <property type="evidence" value="ECO:0007669"/>
    <property type="project" value="UniProtKB-KW"/>
</dbReference>
<feature type="site" description="Important for autoinhibition of adenylyltransferase activity" evidence="2">
    <location>
        <position position="155"/>
    </location>
</feature>
<organism evidence="4 5">
    <name type="scientific">Candidatus Roizmanbacteria bacterium CG_4_10_14_0_2_um_filter_33_96</name>
    <dbReference type="NCBI Taxonomy" id="1974821"/>
    <lineage>
        <taxon>Bacteria</taxon>
        <taxon>Candidatus Roizmaniibacteriota</taxon>
    </lineage>
</organism>
<accession>A0A2M7UB16</accession>
<comment type="caution">
    <text evidence="4">The sequence shown here is derived from an EMBL/GenBank/DDBJ whole genome shotgun (WGS) entry which is preliminary data.</text>
</comment>
<dbReference type="Pfam" id="PF02661">
    <property type="entry name" value="Fic"/>
    <property type="match status" value="1"/>
</dbReference>
<dbReference type="PROSITE" id="PS51459">
    <property type="entry name" value="FIDO"/>
    <property type="match status" value="1"/>
</dbReference>
<protein>
    <submittedName>
        <fullName evidence="4">Cell filamentation protein Fic</fullName>
    </submittedName>
</protein>
<dbReference type="Gene3D" id="1.10.10.10">
    <property type="entry name" value="Winged helix-like DNA-binding domain superfamily/Winged helix DNA-binding domain"/>
    <property type="match status" value="1"/>
</dbReference>
<keyword evidence="1" id="KW-0547">Nucleotide-binding</keyword>
<dbReference type="Gene3D" id="1.10.3290.10">
    <property type="entry name" value="Fido-like domain"/>
    <property type="match status" value="1"/>
</dbReference>
<dbReference type="PANTHER" id="PTHR13504:SF38">
    <property type="entry name" value="FIDO DOMAIN-CONTAINING PROTEIN"/>
    <property type="match status" value="1"/>
</dbReference>
<feature type="binding site" evidence="1">
    <location>
        <begin position="284"/>
        <end position="291"/>
    </location>
    <ligand>
        <name>ATP</name>
        <dbReference type="ChEBI" id="CHEBI:30616"/>
    </ligand>
</feature>
<evidence type="ECO:0000259" key="3">
    <source>
        <dbReference type="PROSITE" id="PS51459"/>
    </source>
</evidence>
<dbReference type="SUPFAM" id="SSF140931">
    <property type="entry name" value="Fic-like"/>
    <property type="match status" value="1"/>
</dbReference>
<evidence type="ECO:0000256" key="1">
    <source>
        <dbReference type="PIRSR" id="PIRSR640198-2"/>
    </source>
</evidence>
<sequence>MNDTKLTQRQIKILDILSQTPITGIEIAEKIKNYFPISKATLMRELALLQKQKFIKTLGNGKNTVYTSSQEPFLKYLDIDEYFKENSQIRVKGPKSFNLDIVNKFKNAFLDEEKEKLVSISKKLSAQEKILDPSILKREIERFTVEFAWKSSKIEGNTYSLLETEILIKQMKEAVGHTKYEAQMILNHKSAIDYILQSPSKFKELTINKILNFHSILVKDLEVSTGIRKNKVAITGTEYMPLSNPEEIKIALQKIVDLTNKIDFPLTKALLIALMIAYLQPFVDGNKRTSRTLANAILIAHDLYPLSYRDVDIIEYIKAMILFYETNNIYHFKRIFINQFNFSINNYFQ</sequence>
<keyword evidence="1" id="KW-0067">ATP-binding</keyword>
<dbReference type="InterPro" id="IPR036388">
    <property type="entry name" value="WH-like_DNA-bd_sf"/>
</dbReference>
<proteinExistence type="predicted"/>
<dbReference type="EMBL" id="PFOF01000008">
    <property type="protein sequence ID" value="PIZ68411.1"/>
    <property type="molecule type" value="Genomic_DNA"/>
</dbReference>